<reference evidence="1" key="1">
    <citation type="journal article" date="2019" name="Sci. Rep.">
        <title>Draft genome of Tanacetum cinerariifolium, the natural source of mosquito coil.</title>
        <authorList>
            <person name="Yamashiro T."/>
            <person name="Shiraishi A."/>
            <person name="Satake H."/>
            <person name="Nakayama K."/>
        </authorList>
    </citation>
    <scope>NUCLEOTIDE SEQUENCE</scope>
</reference>
<dbReference type="EMBL" id="BKCJ011841680">
    <property type="protein sequence ID" value="GFD57487.1"/>
    <property type="molecule type" value="Genomic_DNA"/>
</dbReference>
<gene>
    <name evidence="1" type="ORF">Tci_929456</name>
</gene>
<proteinExistence type="predicted"/>
<dbReference type="AlphaFoldDB" id="A0A699XCW4"/>
<organism evidence="1">
    <name type="scientific">Tanacetum cinerariifolium</name>
    <name type="common">Dalmatian daisy</name>
    <name type="synonym">Chrysanthemum cinerariifolium</name>
    <dbReference type="NCBI Taxonomy" id="118510"/>
    <lineage>
        <taxon>Eukaryota</taxon>
        <taxon>Viridiplantae</taxon>
        <taxon>Streptophyta</taxon>
        <taxon>Embryophyta</taxon>
        <taxon>Tracheophyta</taxon>
        <taxon>Spermatophyta</taxon>
        <taxon>Magnoliopsida</taxon>
        <taxon>eudicotyledons</taxon>
        <taxon>Gunneridae</taxon>
        <taxon>Pentapetalae</taxon>
        <taxon>asterids</taxon>
        <taxon>campanulids</taxon>
        <taxon>Asterales</taxon>
        <taxon>Asteraceae</taxon>
        <taxon>Asteroideae</taxon>
        <taxon>Anthemideae</taxon>
        <taxon>Anthemidinae</taxon>
        <taxon>Tanacetum</taxon>
    </lineage>
</organism>
<accession>A0A699XCW4</accession>
<evidence type="ECO:0000313" key="1">
    <source>
        <dbReference type="EMBL" id="GFD57487.1"/>
    </source>
</evidence>
<sequence>LQGEQRGATVGAVVAGQADAVHEGIGGVAEDQQVEGVAQVPVVVHPFGQHRRLIGDHASTLMPCLSLVVRTASSTASRQSSR</sequence>
<feature type="non-terminal residue" evidence="1">
    <location>
        <position position="1"/>
    </location>
</feature>
<comment type="caution">
    <text evidence="1">The sequence shown here is derived from an EMBL/GenBank/DDBJ whole genome shotgun (WGS) entry which is preliminary data.</text>
</comment>
<protein>
    <submittedName>
        <fullName evidence="1">Uncharacterized protein</fullName>
    </submittedName>
</protein>
<name>A0A699XCW4_TANCI</name>